<dbReference type="PANTHER" id="PTHR48081">
    <property type="entry name" value="AB HYDROLASE SUPERFAMILY PROTEIN C4A8.06C"/>
    <property type="match status" value="1"/>
</dbReference>
<reference evidence="3" key="1">
    <citation type="submission" date="2021-01" db="EMBL/GenBank/DDBJ databases">
        <title>Whole genome shotgun sequence of Dactylosporangium siamense NBRC 106093.</title>
        <authorList>
            <person name="Komaki H."/>
            <person name="Tamura T."/>
        </authorList>
    </citation>
    <scope>NUCLEOTIDE SEQUENCE</scope>
    <source>
        <strain evidence="3">NBRC 106093</strain>
    </source>
</reference>
<dbReference type="AlphaFoldDB" id="A0A919PQP6"/>
<dbReference type="PANTHER" id="PTHR48081:SF33">
    <property type="entry name" value="KYNURENINE FORMAMIDASE"/>
    <property type="match status" value="1"/>
</dbReference>
<evidence type="ECO:0000313" key="4">
    <source>
        <dbReference type="Proteomes" id="UP000660611"/>
    </source>
</evidence>
<keyword evidence="4" id="KW-1185">Reference proteome</keyword>
<dbReference type="InterPro" id="IPR029058">
    <property type="entry name" value="AB_hydrolase_fold"/>
</dbReference>
<gene>
    <name evidence="3" type="ORF">Dsi01nite_046040</name>
</gene>
<dbReference type="InterPro" id="IPR050300">
    <property type="entry name" value="GDXG_lipolytic_enzyme"/>
</dbReference>
<evidence type="ECO:0000256" key="1">
    <source>
        <dbReference type="ARBA" id="ARBA00022801"/>
    </source>
</evidence>
<dbReference type="SUPFAM" id="SSF53474">
    <property type="entry name" value="alpha/beta-Hydrolases"/>
    <property type="match status" value="1"/>
</dbReference>
<sequence>MTSDPREVLSRPARPADFTLRYGEHPDQVADVRLAAVAGAPLVLFIHGGFWRSEWDRTHVGPLAADLADRGYAVATVEFRRTGQPGGGWPGTFSDVASAAVAVPDLLAKEIAHRGLRPVSVAPPILAGHSAGGHLALWYAAVAPDAVGGVVALAPVADLARAHELHLDDGAVADLLGGSPDEVPEAYAAADPMRNLPSNVRTVIVHGGDDPIVPVELSRTFCRMARRAGDDTTLVELAGVEHFAVIDPLSAAWPAVLAAFGTVTRGEAEADD</sequence>
<protein>
    <submittedName>
        <fullName evidence="3">Lipase</fullName>
    </submittedName>
</protein>
<feature type="domain" description="BD-FAE-like" evidence="2">
    <location>
        <begin position="40"/>
        <end position="221"/>
    </location>
</feature>
<dbReference type="Gene3D" id="3.40.50.1820">
    <property type="entry name" value="alpha/beta hydrolase"/>
    <property type="match status" value="1"/>
</dbReference>
<dbReference type="Proteomes" id="UP000660611">
    <property type="component" value="Unassembled WGS sequence"/>
</dbReference>
<dbReference type="RefSeq" id="WP_203848314.1">
    <property type="nucleotide sequence ID" value="NZ_BAAAVW010000015.1"/>
</dbReference>
<keyword evidence="1" id="KW-0378">Hydrolase</keyword>
<comment type="caution">
    <text evidence="3">The sequence shown here is derived from an EMBL/GenBank/DDBJ whole genome shotgun (WGS) entry which is preliminary data.</text>
</comment>
<evidence type="ECO:0000313" key="3">
    <source>
        <dbReference type="EMBL" id="GIG46563.1"/>
    </source>
</evidence>
<name>A0A919PQP6_9ACTN</name>
<proteinExistence type="predicted"/>
<dbReference type="InterPro" id="IPR049492">
    <property type="entry name" value="BD-FAE-like_dom"/>
</dbReference>
<dbReference type="EMBL" id="BONQ01000071">
    <property type="protein sequence ID" value="GIG46563.1"/>
    <property type="molecule type" value="Genomic_DNA"/>
</dbReference>
<evidence type="ECO:0000259" key="2">
    <source>
        <dbReference type="Pfam" id="PF20434"/>
    </source>
</evidence>
<dbReference type="Pfam" id="PF20434">
    <property type="entry name" value="BD-FAE"/>
    <property type="match status" value="1"/>
</dbReference>
<accession>A0A919PQP6</accession>
<organism evidence="3 4">
    <name type="scientific">Dactylosporangium siamense</name>
    <dbReference type="NCBI Taxonomy" id="685454"/>
    <lineage>
        <taxon>Bacteria</taxon>
        <taxon>Bacillati</taxon>
        <taxon>Actinomycetota</taxon>
        <taxon>Actinomycetes</taxon>
        <taxon>Micromonosporales</taxon>
        <taxon>Micromonosporaceae</taxon>
        <taxon>Dactylosporangium</taxon>
    </lineage>
</organism>
<dbReference type="GO" id="GO:0016787">
    <property type="term" value="F:hydrolase activity"/>
    <property type="evidence" value="ECO:0007669"/>
    <property type="project" value="UniProtKB-KW"/>
</dbReference>